<dbReference type="InterPro" id="IPR036047">
    <property type="entry name" value="F-box-like_dom_sf"/>
</dbReference>
<dbReference type="CDD" id="cd09917">
    <property type="entry name" value="F-box_SF"/>
    <property type="match status" value="1"/>
</dbReference>
<reference evidence="1 2" key="1">
    <citation type="submission" date="2016-04" db="EMBL/GenBank/DDBJ databases">
        <title>A degradative enzymes factory behind the ericoid mycorrhizal symbiosis.</title>
        <authorList>
            <consortium name="DOE Joint Genome Institute"/>
            <person name="Martino E."/>
            <person name="Morin E."/>
            <person name="Grelet G."/>
            <person name="Kuo A."/>
            <person name="Kohler A."/>
            <person name="Daghino S."/>
            <person name="Barry K."/>
            <person name="Choi C."/>
            <person name="Cichocki N."/>
            <person name="Clum A."/>
            <person name="Copeland A."/>
            <person name="Hainaut M."/>
            <person name="Haridas S."/>
            <person name="Labutti K."/>
            <person name="Lindquist E."/>
            <person name="Lipzen A."/>
            <person name="Khouja H.-R."/>
            <person name="Murat C."/>
            <person name="Ohm R."/>
            <person name="Olson A."/>
            <person name="Spatafora J."/>
            <person name="Veneault-Fourrey C."/>
            <person name="Henrissat B."/>
            <person name="Grigoriev I."/>
            <person name="Martin F."/>
            <person name="Perotto S."/>
        </authorList>
    </citation>
    <scope>NUCLEOTIDE SEQUENCE [LARGE SCALE GENOMIC DNA]</scope>
    <source>
        <strain evidence="1 2">E</strain>
    </source>
</reference>
<accession>A0A2J6TC76</accession>
<dbReference type="Proteomes" id="UP000235371">
    <property type="component" value="Unassembled WGS sequence"/>
</dbReference>
<dbReference type="GeneID" id="36596575"/>
<evidence type="ECO:0008006" key="3">
    <source>
        <dbReference type="Google" id="ProtNLM"/>
    </source>
</evidence>
<dbReference type="SUPFAM" id="SSF81383">
    <property type="entry name" value="F-box domain"/>
    <property type="match status" value="1"/>
</dbReference>
<dbReference type="OrthoDB" id="3445164at2759"/>
<dbReference type="AlphaFoldDB" id="A0A2J6TC76"/>
<sequence>MSAAKYFPVEQQDTTGGMVQENLPNTTCKSLSSLPPELKMKIFKEADFVSRVCLALTAKTFYATYEKTFGSMPEQPVALRERVEWWEDGTKYRTCLGVLLCSWASTERELWYWWYGDRWMTAAKWIEVVNLCKITRLYPWAVYRTLEGMKG</sequence>
<evidence type="ECO:0000313" key="1">
    <source>
        <dbReference type="EMBL" id="PMD60621.1"/>
    </source>
</evidence>
<dbReference type="EMBL" id="KZ613788">
    <property type="protein sequence ID" value="PMD60621.1"/>
    <property type="molecule type" value="Genomic_DNA"/>
</dbReference>
<organism evidence="1 2">
    <name type="scientific">Hyaloscypha bicolor E</name>
    <dbReference type="NCBI Taxonomy" id="1095630"/>
    <lineage>
        <taxon>Eukaryota</taxon>
        <taxon>Fungi</taxon>
        <taxon>Dikarya</taxon>
        <taxon>Ascomycota</taxon>
        <taxon>Pezizomycotina</taxon>
        <taxon>Leotiomycetes</taxon>
        <taxon>Helotiales</taxon>
        <taxon>Hyaloscyphaceae</taxon>
        <taxon>Hyaloscypha</taxon>
        <taxon>Hyaloscypha bicolor</taxon>
    </lineage>
</organism>
<dbReference type="RefSeq" id="XP_024737525.1">
    <property type="nucleotide sequence ID" value="XM_024888499.1"/>
</dbReference>
<proteinExistence type="predicted"/>
<keyword evidence="2" id="KW-1185">Reference proteome</keyword>
<name>A0A2J6TC76_9HELO</name>
<protein>
    <recommendedName>
        <fullName evidence="3">F-box domain-containing protein</fullName>
    </recommendedName>
</protein>
<dbReference type="InParanoid" id="A0A2J6TC76"/>
<evidence type="ECO:0000313" key="2">
    <source>
        <dbReference type="Proteomes" id="UP000235371"/>
    </source>
</evidence>
<gene>
    <name evidence="1" type="ORF">K444DRAFT_720917</name>
</gene>